<keyword evidence="1" id="KW-0547">Nucleotide-binding</keyword>
<dbReference type="SUPFAM" id="SSF56112">
    <property type="entry name" value="Protein kinase-like (PK-like)"/>
    <property type="match status" value="1"/>
</dbReference>
<dbReference type="InterPro" id="IPR011009">
    <property type="entry name" value="Kinase-like_dom_sf"/>
</dbReference>
<dbReference type="AlphaFoldDB" id="A0ABD2Y5P9"/>
<reference evidence="4 5" key="1">
    <citation type="submission" date="2024-11" db="EMBL/GenBank/DDBJ databases">
        <title>A near-complete genome assembly of Cinchona calisaya.</title>
        <authorList>
            <person name="Lian D.C."/>
            <person name="Zhao X.W."/>
            <person name="Wei L."/>
        </authorList>
    </citation>
    <scope>NUCLEOTIDE SEQUENCE [LARGE SCALE GENOMIC DNA]</scope>
    <source>
        <tissue evidence="4">Nenye</tissue>
    </source>
</reference>
<keyword evidence="5" id="KW-1185">Reference proteome</keyword>
<dbReference type="InterPro" id="IPR001245">
    <property type="entry name" value="Ser-Thr/Tyr_kinase_cat_dom"/>
</dbReference>
<dbReference type="Gene3D" id="1.10.510.10">
    <property type="entry name" value="Transferase(Phosphotransferase) domain 1"/>
    <property type="match status" value="1"/>
</dbReference>
<name>A0ABD2Y5P9_9GENT</name>
<dbReference type="PANTHER" id="PTHR27001">
    <property type="entry name" value="OS01G0253100 PROTEIN"/>
    <property type="match status" value="1"/>
</dbReference>
<dbReference type="Proteomes" id="UP001630127">
    <property type="component" value="Unassembled WGS sequence"/>
</dbReference>
<dbReference type="PROSITE" id="PS50011">
    <property type="entry name" value="PROTEIN_KINASE_DOM"/>
    <property type="match status" value="1"/>
</dbReference>
<keyword evidence="2" id="KW-0067">ATP-binding</keyword>
<dbReference type="PANTHER" id="PTHR27001:SF931">
    <property type="entry name" value="OS11G0664100 PROTEIN"/>
    <property type="match status" value="1"/>
</dbReference>
<dbReference type="Pfam" id="PF07714">
    <property type="entry name" value="PK_Tyr_Ser-Thr"/>
    <property type="match status" value="1"/>
</dbReference>
<dbReference type="EMBL" id="JBJUIK010000015">
    <property type="protein sequence ID" value="KAL3502836.1"/>
    <property type="molecule type" value="Genomic_DNA"/>
</dbReference>
<gene>
    <name evidence="4" type="ORF">ACH5RR_037285</name>
</gene>
<feature type="domain" description="Protein kinase" evidence="3">
    <location>
        <begin position="23"/>
        <end position="322"/>
    </location>
</feature>
<evidence type="ECO:0000313" key="5">
    <source>
        <dbReference type="Proteomes" id="UP001630127"/>
    </source>
</evidence>
<dbReference type="GO" id="GO:0005524">
    <property type="term" value="F:ATP binding"/>
    <property type="evidence" value="ECO:0007669"/>
    <property type="project" value="UniProtKB-KW"/>
</dbReference>
<comment type="caution">
    <text evidence="4">The sequence shown here is derived from an EMBL/GenBank/DDBJ whole genome shotgun (WGS) entry which is preliminary data.</text>
</comment>
<dbReference type="InterPro" id="IPR000719">
    <property type="entry name" value="Prot_kinase_dom"/>
</dbReference>
<proteinExistence type="predicted"/>
<organism evidence="4 5">
    <name type="scientific">Cinchona calisaya</name>
    <dbReference type="NCBI Taxonomy" id="153742"/>
    <lineage>
        <taxon>Eukaryota</taxon>
        <taxon>Viridiplantae</taxon>
        <taxon>Streptophyta</taxon>
        <taxon>Embryophyta</taxon>
        <taxon>Tracheophyta</taxon>
        <taxon>Spermatophyta</taxon>
        <taxon>Magnoliopsida</taxon>
        <taxon>eudicotyledons</taxon>
        <taxon>Gunneridae</taxon>
        <taxon>Pentapetalae</taxon>
        <taxon>asterids</taxon>
        <taxon>lamiids</taxon>
        <taxon>Gentianales</taxon>
        <taxon>Rubiaceae</taxon>
        <taxon>Cinchonoideae</taxon>
        <taxon>Cinchoneae</taxon>
        <taxon>Cinchona</taxon>
    </lineage>
</organism>
<dbReference type="Gene3D" id="3.30.200.20">
    <property type="entry name" value="Phosphorylase Kinase, domain 1"/>
    <property type="match status" value="1"/>
</dbReference>
<accession>A0ABD2Y5P9</accession>
<evidence type="ECO:0000259" key="3">
    <source>
        <dbReference type="PROSITE" id="PS50011"/>
    </source>
</evidence>
<sequence>MGKLEDYLGSVSYQRLHEYTAGFSEDNFIVDFQFGKIYRGIIDFVRIKEHMVVKVWENKDNSNEVQAQNEQLMMDEIFLLQHERMTSQGCMVNLKGYCHEDNHLAVIYDLESSDTLHNHLPAGDFTWLHRMKVALQLAHLLKFLHVQHPPHKPLHIRNLCAANIMLDKDYNPKLFDFSMVCGLIFSSNRQFYPQQASSVLGKCAQKTDVFAFGMLLLSLMMKRAVSVEDLKFSAKNNLDCDENDESNEILQATKRLKYSLVHESFGLQSYFCASDGPEITQLAIECVQPPANGQLSMKDVVKRLWELEIVQKHDLRDMLKEK</sequence>
<evidence type="ECO:0000313" key="4">
    <source>
        <dbReference type="EMBL" id="KAL3502836.1"/>
    </source>
</evidence>
<protein>
    <recommendedName>
        <fullName evidence="3">Protein kinase domain-containing protein</fullName>
    </recommendedName>
</protein>
<evidence type="ECO:0000256" key="2">
    <source>
        <dbReference type="ARBA" id="ARBA00022840"/>
    </source>
</evidence>
<evidence type="ECO:0000256" key="1">
    <source>
        <dbReference type="ARBA" id="ARBA00022741"/>
    </source>
</evidence>